<evidence type="ECO:0000313" key="2">
    <source>
        <dbReference type="EMBL" id="CAG8684938.1"/>
    </source>
</evidence>
<evidence type="ECO:0000256" key="1">
    <source>
        <dbReference type="SAM" id="MobiDB-lite"/>
    </source>
</evidence>
<proteinExistence type="predicted"/>
<organism evidence="2 3">
    <name type="scientific">Funneliformis mosseae</name>
    <name type="common">Endomycorrhizal fungus</name>
    <name type="synonym">Glomus mosseae</name>
    <dbReference type="NCBI Taxonomy" id="27381"/>
    <lineage>
        <taxon>Eukaryota</taxon>
        <taxon>Fungi</taxon>
        <taxon>Fungi incertae sedis</taxon>
        <taxon>Mucoromycota</taxon>
        <taxon>Glomeromycotina</taxon>
        <taxon>Glomeromycetes</taxon>
        <taxon>Glomerales</taxon>
        <taxon>Glomeraceae</taxon>
        <taxon>Funneliformis</taxon>
    </lineage>
</organism>
<dbReference type="AlphaFoldDB" id="A0A9N9EMY4"/>
<gene>
    <name evidence="2" type="ORF">FMOSSE_LOCUS13084</name>
</gene>
<feature type="region of interest" description="Disordered" evidence="1">
    <location>
        <begin position="16"/>
        <end position="37"/>
    </location>
</feature>
<accession>A0A9N9EMY4</accession>
<sequence>NNVLEVLFSKESTIPLAHNSVPEGPSNSSDNSKKEADEDMFFNEANPTKVNTVTSDDNVYFTESRFVPYFVTIIASGSNDSTVFVLCKIDL</sequence>
<keyword evidence="3" id="KW-1185">Reference proteome</keyword>
<protein>
    <submittedName>
        <fullName evidence="2">16118_t:CDS:1</fullName>
    </submittedName>
</protein>
<evidence type="ECO:0000313" key="3">
    <source>
        <dbReference type="Proteomes" id="UP000789375"/>
    </source>
</evidence>
<reference evidence="2" key="1">
    <citation type="submission" date="2021-06" db="EMBL/GenBank/DDBJ databases">
        <authorList>
            <person name="Kallberg Y."/>
            <person name="Tangrot J."/>
            <person name="Rosling A."/>
        </authorList>
    </citation>
    <scope>NUCLEOTIDE SEQUENCE</scope>
    <source>
        <strain evidence="2">87-6 pot B 2015</strain>
    </source>
</reference>
<dbReference type="Proteomes" id="UP000789375">
    <property type="component" value="Unassembled WGS sequence"/>
</dbReference>
<dbReference type="EMBL" id="CAJVPP010007158">
    <property type="protein sequence ID" value="CAG8684938.1"/>
    <property type="molecule type" value="Genomic_DNA"/>
</dbReference>
<comment type="caution">
    <text evidence="2">The sequence shown here is derived from an EMBL/GenBank/DDBJ whole genome shotgun (WGS) entry which is preliminary data.</text>
</comment>
<feature type="non-terminal residue" evidence="2">
    <location>
        <position position="1"/>
    </location>
</feature>
<name>A0A9N9EMY4_FUNMO</name>